<organism evidence="13">
    <name type="scientific">uncultured Chloroflexia bacterium</name>
    <dbReference type="NCBI Taxonomy" id="1672391"/>
    <lineage>
        <taxon>Bacteria</taxon>
        <taxon>Bacillati</taxon>
        <taxon>Chloroflexota</taxon>
        <taxon>Chloroflexia</taxon>
        <taxon>environmental samples</taxon>
    </lineage>
</organism>
<feature type="binding site" evidence="11">
    <location>
        <position position="245"/>
    </location>
    <ligand>
        <name>L-glutamine</name>
        <dbReference type="ChEBI" id="CHEBI:58359"/>
    </ligand>
</feature>
<dbReference type="GO" id="GO:0044205">
    <property type="term" value="P:'de novo' UMP biosynthetic process"/>
    <property type="evidence" value="ECO:0007669"/>
    <property type="project" value="UniProtKB-UniRule"/>
</dbReference>
<gene>
    <name evidence="11" type="primary">carA</name>
    <name evidence="13" type="ORF">AVDCRST_MAG93-4107</name>
</gene>
<dbReference type="InterPro" id="IPR006274">
    <property type="entry name" value="CarbamoylP_synth_ssu"/>
</dbReference>
<evidence type="ECO:0000256" key="9">
    <source>
        <dbReference type="ARBA" id="ARBA00048816"/>
    </source>
</evidence>
<dbReference type="Pfam" id="PF00988">
    <property type="entry name" value="CPSase_sm_chain"/>
    <property type="match status" value="1"/>
</dbReference>
<evidence type="ECO:0000256" key="11">
    <source>
        <dbReference type="HAMAP-Rule" id="MF_01209"/>
    </source>
</evidence>
<dbReference type="SUPFAM" id="SSF52317">
    <property type="entry name" value="Class I glutamine amidotransferase-like"/>
    <property type="match status" value="1"/>
</dbReference>
<feature type="binding site" evidence="11">
    <location>
        <position position="45"/>
    </location>
    <ligand>
        <name>L-glutamine</name>
        <dbReference type="ChEBI" id="CHEBI:58359"/>
    </ligand>
</feature>
<dbReference type="PANTHER" id="PTHR43418">
    <property type="entry name" value="MULTIFUNCTIONAL TRYPTOPHAN BIOSYNTHESIS PROTEIN-RELATED"/>
    <property type="match status" value="1"/>
</dbReference>
<keyword evidence="11" id="KW-0055">Arginine biosynthesis</keyword>
<dbReference type="InterPro" id="IPR029062">
    <property type="entry name" value="Class_I_gatase-like"/>
</dbReference>
<dbReference type="PANTHER" id="PTHR43418:SF7">
    <property type="entry name" value="CARBAMOYL-PHOSPHATE SYNTHASE SMALL CHAIN"/>
    <property type="match status" value="1"/>
</dbReference>
<dbReference type="CDD" id="cd01744">
    <property type="entry name" value="GATase1_CPSase"/>
    <property type="match status" value="1"/>
</dbReference>
<dbReference type="SMART" id="SM01097">
    <property type="entry name" value="CPSase_sm_chain"/>
    <property type="match status" value="1"/>
</dbReference>
<sequence>MDALLVLEDGRVFSGRSFGAEGEITGEVVFSTGMTGYQEVLTDPSYAGQIVTMTAPHIGNTGVNVLDREAEQPHVAGFIVRDISDTYSSWRAGTGLGHYLREHDIVALTDIDTRALTRHIRSAGAMRAAISTVRDDVAALVELARSSAPMEGLDLASGVGTRTVYTWNEGTPAEWESTSDVSARHAESAPAVPANFHVVAYDFGLKRNILRKLVDHGCHVTVVPPTLPAAEVLALNPDGVFLSNGPGDPAVLDYAVENIRNLLGHVPMFGICLGHQLMGLAVGGETYKLPYGHHGVNHPVKDLRDGHIQITSQNHGFAVAPDSLPDNVEVTHRNLNDGTVEGLRHTTYPAFSVQYHPEAAPGPHDADPLFTEFVQLMEPK</sequence>
<keyword evidence="6 11" id="KW-0067">ATP-binding</keyword>
<evidence type="ECO:0000256" key="8">
    <source>
        <dbReference type="ARBA" id="ARBA00022975"/>
    </source>
</evidence>
<feature type="active site" evidence="11">
    <location>
        <position position="358"/>
    </location>
</feature>
<accession>A0A6J4K2D5</accession>
<feature type="binding site" evidence="11">
    <location>
        <position position="314"/>
    </location>
    <ligand>
        <name>L-glutamine</name>
        <dbReference type="ChEBI" id="CHEBI:58359"/>
    </ligand>
</feature>
<evidence type="ECO:0000256" key="6">
    <source>
        <dbReference type="ARBA" id="ARBA00022840"/>
    </source>
</evidence>
<feature type="binding site" evidence="11">
    <location>
        <position position="316"/>
    </location>
    <ligand>
        <name>L-glutamine</name>
        <dbReference type="ChEBI" id="CHEBI:58359"/>
    </ligand>
</feature>
<dbReference type="GO" id="GO:0004088">
    <property type="term" value="F:carbamoyl-phosphate synthase (glutamine-hydrolyzing) activity"/>
    <property type="evidence" value="ECO:0007669"/>
    <property type="project" value="UniProtKB-UniRule"/>
</dbReference>
<dbReference type="HAMAP" id="MF_01209">
    <property type="entry name" value="CPSase_S_chain"/>
    <property type="match status" value="1"/>
</dbReference>
<feature type="region of interest" description="CPSase" evidence="11">
    <location>
        <begin position="1"/>
        <end position="196"/>
    </location>
</feature>
<reference evidence="13" key="1">
    <citation type="submission" date="2020-02" db="EMBL/GenBank/DDBJ databases">
        <authorList>
            <person name="Meier V. D."/>
        </authorList>
    </citation>
    <scope>NUCLEOTIDE SEQUENCE</scope>
    <source>
        <strain evidence="13">AVDCRST_MAG93</strain>
    </source>
</reference>
<feature type="binding site" evidence="11">
    <location>
        <position position="247"/>
    </location>
    <ligand>
        <name>L-glutamine</name>
        <dbReference type="ChEBI" id="CHEBI:58359"/>
    </ligand>
</feature>
<feature type="active site" evidence="11">
    <location>
        <position position="356"/>
    </location>
</feature>
<dbReference type="PRINTS" id="PR00096">
    <property type="entry name" value="GATASE"/>
</dbReference>
<dbReference type="AlphaFoldDB" id="A0A6J4K2D5"/>
<dbReference type="GO" id="GO:0006207">
    <property type="term" value="P:'de novo' pyrimidine nucleobase biosynthetic process"/>
    <property type="evidence" value="ECO:0007669"/>
    <property type="project" value="InterPro"/>
</dbReference>
<dbReference type="PROSITE" id="PS51273">
    <property type="entry name" value="GATASE_TYPE_1"/>
    <property type="match status" value="1"/>
</dbReference>
<keyword evidence="5 11" id="KW-0547">Nucleotide-binding</keyword>
<evidence type="ECO:0000256" key="1">
    <source>
        <dbReference type="ARBA" id="ARBA00004812"/>
    </source>
</evidence>
<dbReference type="Gene3D" id="3.40.50.880">
    <property type="match status" value="1"/>
</dbReference>
<dbReference type="InterPro" id="IPR050472">
    <property type="entry name" value="Anth_synth/Amidotransfase"/>
</dbReference>
<dbReference type="InterPro" id="IPR017926">
    <property type="entry name" value="GATASE"/>
</dbReference>
<dbReference type="InterPro" id="IPR036480">
    <property type="entry name" value="CarbP_synth_ssu_N_sf"/>
</dbReference>
<keyword evidence="4 11" id="KW-0436">Ligase</keyword>
<feature type="active site" description="Nucleophile" evidence="11">
    <location>
        <position position="272"/>
    </location>
</feature>
<evidence type="ECO:0000256" key="2">
    <source>
        <dbReference type="ARBA" id="ARBA00005077"/>
    </source>
</evidence>
<dbReference type="UniPathway" id="UPA00070">
    <property type="reaction ID" value="UER00115"/>
</dbReference>
<feature type="binding site" evidence="11">
    <location>
        <position position="276"/>
    </location>
    <ligand>
        <name>L-glutamine</name>
        <dbReference type="ChEBI" id="CHEBI:58359"/>
    </ligand>
</feature>
<comment type="catalytic activity">
    <reaction evidence="9 11">
        <text>hydrogencarbonate + L-glutamine + 2 ATP + H2O = carbamoyl phosphate + L-glutamate + 2 ADP + phosphate + 2 H(+)</text>
        <dbReference type="Rhea" id="RHEA:18633"/>
        <dbReference type="ChEBI" id="CHEBI:15377"/>
        <dbReference type="ChEBI" id="CHEBI:15378"/>
        <dbReference type="ChEBI" id="CHEBI:17544"/>
        <dbReference type="ChEBI" id="CHEBI:29985"/>
        <dbReference type="ChEBI" id="CHEBI:30616"/>
        <dbReference type="ChEBI" id="CHEBI:43474"/>
        <dbReference type="ChEBI" id="CHEBI:58228"/>
        <dbReference type="ChEBI" id="CHEBI:58359"/>
        <dbReference type="ChEBI" id="CHEBI:456216"/>
        <dbReference type="EC" id="6.3.5.5"/>
    </reaction>
</comment>
<evidence type="ECO:0000313" key="13">
    <source>
        <dbReference type="EMBL" id="CAA9293820.1"/>
    </source>
</evidence>
<feature type="domain" description="Carbamoyl-phosphate synthase small subunit N-terminal" evidence="12">
    <location>
        <begin position="1"/>
        <end position="131"/>
    </location>
</feature>
<name>A0A6J4K2D5_9CHLR</name>
<evidence type="ECO:0000256" key="7">
    <source>
        <dbReference type="ARBA" id="ARBA00022962"/>
    </source>
</evidence>
<feature type="binding site" evidence="11">
    <location>
        <position position="273"/>
    </location>
    <ligand>
        <name>L-glutamine</name>
        <dbReference type="ChEBI" id="CHEBI:58359"/>
    </ligand>
</feature>
<protein>
    <recommendedName>
        <fullName evidence="11">Carbamoyl phosphate synthase small chain</fullName>
        <ecNumber evidence="11">6.3.5.5</ecNumber>
    </recommendedName>
    <alternativeName>
        <fullName evidence="11">Carbamoyl phosphate synthetase glutamine chain</fullName>
    </alternativeName>
</protein>
<evidence type="ECO:0000256" key="5">
    <source>
        <dbReference type="ARBA" id="ARBA00022741"/>
    </source>
</evidence>
<evidence type="ECO:0000256" key="3">
    <source>
        <dbReference type="ARBA" id="ARBA00007800"/>
    </source>
</evidence>
<proteinExistence type="inferred from homology"/>
<dbReference type="InterPro" id="IPR035686">
    <property type="entry name" value="CPSase_GATase1"/>
</dbReference>
<comment type="similarity">
    <text evidence="3 11">Belongs to the CarA family.</text>
</comment>
<dbReference type="EMBL" id="CADCTR010001389">
    <property type="protein sequence ID" value="CAA9293820.1"/>
    <property type="molecule type" value="Genomic_DNA"/>
</dbReference>
<dbReference type="PRINTS" id="PR00099">
    <property type="entry name" value="CPSGATASE"/>
</dbReference>
<evidence type="ECO:0000256" key="4">
    <source>
        <dbReference type="ARBA" id="ARBA00022598"/>
    </source>
</evidence>
<keyword evidence="11" id="KW-0028">Amino-acid biosynthesis</keyword>
<dbReference type="Pfam" id="PF00117">
    <property type="entry name" value="GATase"/>
    <property type="match status" value="1"/>
</dbReference>
<dbReference type="InterPro" id="IPR002474">
    <property type="entry name" value="CarbamoylP_synth_ssu_N"/>
</dbReference>
<feature type="binding site" evidence="11">
    <location>
        <position position="317"/>
    </location>
    <ligand>
        <name>L-glutamine</name>
        <dbReference type="ChEBI" id="CHEBI:58359"/>
    </ligand>
</feature>
<keyword evidence="7 11" id="KW-0315">Glutamine amidotransferase</keyword>
<comment type="pathway">
    <text evidence="2 11">Amino-acid biosynthesis; L-arginine biosynthesis; carbamoyl phosphate from bicarbonate: step 1/1.</text>
</comment>
<evidence type="ECO:0000256" key="10">
    <source>
        <dbReference type="ARBA" id="ARBA00049285"/>
    </source>
</evidence>
<dbReference type="GO" id="GO:0006526">
    <property type="term" value="P:L-arginine biosynthetic process"/>
    <property type="evidence" value="ECO:0007669"/>
    <property type="project" value="UniProtKB-UniRule"/>
</dbReference>
<evidence type="ECO:0000259" key="12">
    <source>
        <dbReference type="SMART" id="SM01097"/>
    </source>
</evidence>
<dbReference type="PRINTS" id="PR00097">
    <property type="entry name" value="ANTSNTHASEII"/>
</dbReference>
<dbReference type="Gene3D" id="3.50.30.20">
    <property type="entry name" value="Carbamoyl-phosphate synthase small subunit, N-terminal domain"/>
    <property type="match status" value="1"/>
</dbReference>
<dbReference type="EC" id="6.3.5.5" evidence="11"/>
<comment type="function">
    <text evidence="11">Small subunit of the glutamine-dependent carbamoyl phosphate synthetase (CPSase). CPSase catalyzes the formation of carbamoyl phosphate from the ammonia moiety of glutamine, carbonate, and phosphate donated by ATP, constituting the first step of 2 biosynthetic pathways, one leading to arginine and/or urea and the other to pyrimidine nucleotides. The small subunit (glutamine amidotransferase) binds and cleaves glutamine to supply the large subunit with the substrate ammonia.</text>
</comment>
<comment type="catalytic activity">
    <reaction evidence="10 11">
        <text>L-glutamine + H2O = L-glutamate + NH4(+)</text>
        <dbReference type="Rhea" id="RHEA:15889"/>
        <dbReference type="ChEBI" id="CHEBI:15377"/>
        <dbReference type="ChEBI" id="CHEBI:28938"/>
        <dbReference type="ChEBI" id="CHEBI:29985"/>
        <dbReference type="ChEBI" id="CHEBI:58359"/>
    </reaction>
</comment>
<dbReference type="NCBIfam" id="TIGR01368">
    <property type="entry name" value="CPSaseIIsmall"/>
    <property type="match status" value="1"/>
</dbReference>
<comment type="pathway">
    <text evidence="1 11">Pyrimidine metabolism; UMP biosynthesis via de novo pathway; (S)-dihydroorotate from bicarbonate: step 1/3.</text>
</comment>
<dbReference type="GO" id="GO:0005524">
    <property type="term" value="F:ATP binding"/>
    <property type="evidence" value="ECO:0007669"/>
    <property type="project" value="UniProtKB-UniRule"/>
</dbReference>
<dbReference type="GO" id="GO:0006541">
    <property type="term" value="P:glutamine metabolic process"/>
    <property type="evidence" value="ECO:0007669"/>
    <property type="project" value="InterPro"/>
</dbReference>
<comment type="subunit">
    <text evidence="11">Composed of two chains; the small (or glutamine) chain promotes the hydrolysis of glutamine to ammonia, which is used by the large (or ammonia) chain to synthesize carbamoyl phosphate. Tetramer of heterodimers (alpha,beta)4.</text>
</comment>
<dbReference type="FunFam" id="3.50.30.20:FF:000001">
    <property type="entry name" value="Carbamoyl-phosphate synthase small chain"/>
    <property type="match status" value="1"/>
</dbReference>
<dbReference type="UniPathway" id="UPA00068">
    <property type="reaction ID" value="UER00171"/>
</dbReference>
<dbReference type="SUPFAM" id="SSF52021">
    <property type="entry name" value="Carbamoyl phosphate synthetase, small subunit N-terminal domain"/>
    <property type="match status" value="1"/>
</dbReference>
<dbReference type="NCBIfam" id="NF009475">
    <property type="entry name" value="PRK12838.1"/>
    <property type="match status" value="1"/>
</dbReference>
<keyword evidence="8 11" id="KW-0665">Pyrimidine biosynthesis</keyword>